<reference evidence="2 3" key="1">
    <citation type="submission" date="2022-10" db="EMBL/GenBank/DDBJ databases">
        <title>Identification of biosynthetic pathway for the production of the potent trypsin inhibitor radiosumin.</title>
        <authorList>
            <person name="Fewer D.P."/>
            <person name="Delbaje E."/>
            <person name="Ouyang X."/>
            <person name="Agostino P.D."/>
            <person name="Wahlsten M."/>
            <person name="Jokela J."/>
            <person name="Permi P."/>
            <person name="Haapaniemi E."/>
            <person name="Koistinen H."/>
        </authorList>
    </citation>
    <scope>NUCLEOTIDE SEQUENCE [LARGE SCALE GENOMIC DNA]</scope>
    <source>
        <strain evidence="2 3">NIES-515</strain>
    </source>
</reference>
<dbReference type="InterPro" id="IPR023227">
    <property type="entry name" value="SAM_OH_AdoTrfase_C_sf"/>
</dbReference>
<name>A0ABT3AW58_9CYAN</name>
<proteinExistence type="predicted"/>
<feature type="domain" description="S-adenosyl-l-methionine hydroxide adenosyltransferase C-terminal" evidence="1">
    <location>
        <begin position="11"/>
        <end position="55"/>
    </location>
</feature>
<dbReference type="InterPro" id="IPR046470">
    <property type="entry name" value="SAM_HAT_C"/>
</dbReference>
<dbReference type="EMBL" id="JAOWRF010000109">
    <property type="protein sequence ID" value="MCV3213348.1"/>
    <property type="molecule type" value="Genomic_DNA"/>
</dbReference>
<sequence length="71" mass="7736">MNASAYFPNKTGCETYADVLSWDAIALIGSHGWVEIAINSGNAQLQLQLQLADAVVFLSNKNPDFSNKSEF</sequence>
<comment type="caution">
    <text evidence="2">The sequence shown here is derived from an EMBL/GenBank/DDBJ whole genome shotgun (WGS) entry which is preliminary data.</text>
</comment>
<evidence type="ECO:0000313" key="2">
    <source>
        <dbReference type="EMBL" id="MCV3213348.1"/>
    </source>
</evidence>
<dbReference type="Gene3D" id="2.40.30.90">
    <property type="entry name" value="Bacterial fluorinating enzyme like"/>
    <property type="match status" value="1"/>
</dbReference>
<protein>
    <submittedName>
        <fullName evidence="2">SAM-dependent chlorinase/fluorinase</fullName>
    </submittedName>
</protein>
<organism evidence="2 3">
    <name type="scientific">Plectonema radiosum NIES-515</name>
    <dbReference type="NCBI Taxonomy" id="2986073"/>
    <lineage>
        <taxon>Bacteria</taxon>
        <taxon>Bacillati</taxon>
        <taxon>Cyanobacteriota</taxon>
        <taxon>Cyanophyceae</taxon>
        <taxon>Oscillatoriophycideae</taxon>
        <taxon>Oscillatoriales</taxon>
        <taxon>Microcoleaceae</taxon>
        <taxon>Plectonema</taxon>
    </lineage>
</organism>
<keyword evidence="3" id="KW-1185">Reference proteome</keyword>
<evidence type="ECO:0000259" key="1">
    <source>
        <dbReference type="Pfam" id="PF20257"/>
    </source>
</evidence>
<dbReference type="SUPFAM" id="SSF101852">
    <property type="entry name" value="Bacterial fluorinating enzyme, C-terminal domain"/>
    <property type="match status" value="1"/>
</dbReference>
<accession>A0ABT3AW58</accession>
<gene>
    <name evidence="2" type="ORF">OGM63_07390</name>
</gene>
<dbReference type="Pfam" id="PF20257">
    <property type="entry name" value="SAM_HAT_C"/>
    <property type="match status" value="1"/>
</dbReference>
<dbReference type="Proteomes" id="UP001526143">
    <property type="component" value="Unassembled WGS sequence"/>
</dbReference>
<evidence type="ECO:0000313" key="3">
    <source>
        <dbReference type="Proteomes" id="UP001526143"/>
    </source>
</evidence>